<dbReference type="EMBL" id="KB096134">
    <property type="protein sequence ID" value="ESO08131.1"/>
    <property type="molecule type" value="Genomic_DNA"/>
</dbReference>
<reference evidence="3" key="1">
    <citation type="submission" date="2012-12" db="EMBL/GenBank/DDBJ databases">
        <authorList>
            <person name="Hellsten U."/>
            <person name="Grimwood J."/>
            <person name="Chapman J.A."/>
            <person name="Shapiro H."/>
            <person name="Aerts A."/>
            <person name="Otillar R.P."/>
            <person name="Terry A.Y."/>
            <person name="Boore J.L."/>
            <person name="Simakov O."/>
            <person name="Marletaz F."/>
            <person name="Cho S.-J."/>
            <person name="Edsinger-Gonzales E."/>
            <person name="Havlak P."/>
            <person name="Kuo D.-H."/>
            <person name="Larsson T."/>
            <person name="Lv J."/>
            <person name="Arendt D."/>
            <person name="Savage R."/>
            <person name="Osoegawa K."/>
            <person name="de Jong P."/>
            <person name="Lindberg D.R."/>
            <person name="Seaver E.C."/>
            <person name="Weisblat D.A."/>
            <person name="Putnam N.H."/>
            <person name="Grigoriev I.V."/>
            <person name="Rokhsar D.S."/>
        </authorList>
    </citation>
    <scope>NUCLEOTIDE SEQUENCE</scope>
</reference>
<dbReference type="EMBL" id="AMQM01003417">
    <property type="status" value="NOT_ANNOTATED_CDS"/>
    <property type="molecule type" value="Genomic_DNA"/>
</dbReference>
<reference evidence="2" key="3">
    <citation type="submission" date="2015-06" db="UniProtKB">
        <authorList>
            <consortium name="EnsemblMetazoa"/>
        </authorList>
    </citation>
    <scope>IDENTIFICATION</scope>
</reference>
<dbReference type="KEGG" id="hro:HELRODRAFT_169868"/>
<evidence type="ECO:0000313" key="3">
    <source>
        <dbReference type="Proteomes" id="UP000015101"/>
    </source>
</evidence>
<dbReference type="RefSeq" id="XP_009013920.1">
    <property type="nucleotide sequence ID" value="XM_009015672.1"/>
</dbReference>
<dbReference type="GeneID" id="20202992"/>
<sequence>MQAPLSFLMRIFSFSINTGCVSTTISMRTGTSFGGQRRNRTAFNILPLSNGRRMMRGGQWWESARFRWFTYDDGGVGRISALAVRLTIRSSDEIMCADQMMVAFNILPLSNGRK</sequence>
<dbReference type="EnsemblMetazoa" id="HelroT169868">
    <property type="protein sequence ID" value="HelroP169868"/>
    <property type="gene ID" value="HelroG169868"/>
</dbReference>
<name>T1F2E2_HELRO</name>
<dbReference type="HOGENOM" id="CLU_2123717_0_0_1"/>
<protein>
    <submittedName>
        <fullName evidence="1 2">Uncharacterized protein</fullName>
    </submittedName>
</protein>
<dbReference type="InParanoid" id="T1F2E2"/>
<proteinExistence type="predicted"/>
<evidence type="ECO:0000313" key="2">
    <source>
        <dbReference type="EnsemblMetazoa" id="HelroP169868"/>
    </source>
</evidence>
<evidence type="ECO:0000313" key="1">
    <source>
        <dbReference type="EMBL" id="ESO08131.1"/>
    </source>
</evidence>
<accession>T1F2E2</accession>
<dbReference type="Proteomes" id="UP000015101">
    <property type="component" value="Unassembled WGS sequence"/>
</dbReference>
<dbReference type="CTD" id="20202992"/>
<organism evidence="2 3">
    <name type="scientific">Helobdella robusta</name>
    <name type="common">Californian leech</name>
    <dbReference type="NCBI Taxonomy" id="6412"/>
    <lineage>
        <taxon>Eukaryota</taxon>
        <taxon>Metazoa</taxon>
        <taxon>Spiralia</taxon>
        <taxon>Lophotrochozoa</taxon>
        <taxon>Annelida</taxon>
        <taxon>Clitellata</taxon>
        <taxon>Hirudinea</taxon>
        <taxon>Rhynchobdellida</taxon>
        <taxon>Glossiphoniidae</taxon>
        <taxon>Helobdella</taxon>
    </lineage>
</organism>
<dbReference type="AlphaFoldDB" id="T1F2E2"/>
<keyword evidence="3" id="KW-1185">Reference proteome</keyword>
<reference evidence="1 3" key="2">
    <citation type="journal article" date="2013" name="Nature">
        <title>Insights into bilaterian evolution from three spiralian genomes.</title>
        <authorList>
            <person name="Simakov O."/>
            <person name="Marletaz F."/>
            <person name="Cho S.J."/>
            <person name="Edsinger-Gonzales E."/>
            <person name="Havlak P."/>
            <person name="Hellsten U."/>
            <person name="Kuo D.H."/>
            <person name="Larsson T."/>
            <person name="Lv J."/>
            <person name="Arendt D."/>
            <person name="Savage R."/>
            <person name="Osoegawa K."/>
            <person name="de Jong P."/>
            <person name="Grimwood J."/>
            <person name="Chapman J.A."/>
            <person name="Shapiro H."/>
            <person name="Aerts A."/>
            <person name="Otillar R.P."/>
            <person name="Terry A.Y."/>
            <person name="Boore J.L."/>
            <person name="Grigoriev I.V."/>
            <person name="Lindberg D.R."/>
            <person name="Seaver E.C."/>
            <person name="Weisblat D.A."/>
            <person name="Putnam N.H."/>
            <person name="Rokhsar D.S."/>
        </authorList>
    </citation>
    <scope>NUCLEOTIDE SEQUENCE</scope>
</reference>
<gene>
    <name evidence="2" type="primary">20202992</name>
    <name evidence="1" type="ORF">HELRODRAFT_169868</name>
</gene>